<evidence type="ECO:0000256" key="4">
    <source>
        <dbReference type="ARBA" id="ARBA00022989"/>
    </source>
</evidence>
<evidence type="ECO:0000256" key="1">
    <source>
        <dbReference type="ARBA" id="ARBA00004651"/>
    </source>
</evidence>
<keyword evidence="2" id="KW-1003">Cell membrane</keyword>
<dbReference type="RefSeq" id="WP_380034577.1">
    <property type="nucleotide sequence ID" value="NZ_JBHSHB010000023.1"/>
</dbReference>
<dbReference type="SUPFAM" id="SSF82866">
    <property type="entry name" value="Multidrug efflux transporter AcrB transmembrane domain"/>
    <property type="match status" value="2"/>
</dbReference>
<dbReference type="InterPro" id="IPR000731">
    <property type="entry name" value="SSD"/>
</dbReference>
<evidence type="ECO:0000256" key="3">
    <source>
        <dbReference type="ARBA" id="ARBA00022692"/>
    </source>
</evidence>
<dbReference type="PANTHER" id="PTHR33406">
    <property type="entry name" value="MEMBRANE PROTEIN MJ1562-RELATED"/>
    <property type="match status" value="1"/>
</dbReference>
<dbReference type="Pfam" id="PF03176">
    <property type="entry name" value="MMPL"/>
    <property type="match status" value="2"/>
</dbReference>
<evidence type="ECO:0000313" key="8">
    <source>
        <dbReference type="EMBL" id="MFC4691097.1"/>
    </source>
</evidence>
<reference evidence="9" key="1">
    <citation type="journal article" date="2019" name="Int. J. Syst. Evol. Microbiol.">
        <title>The Global Catalogue of Microorganisms (GCM) 10K type strain sequencing project: providing services to taxonomists for standard genome sequencing and annotation.</title>
        <authorList>
            <consortium name="The Broad Institute Genomics Platform"/>
            <consortium name="The Broad Institute Genome Sequencing Center for Infectious Disease"/>
            <person name="Wu L."/>
            <person name="Ma J."/>
        </authorList>
    </citation>
    <scope>NUCLEOTIDE SEQUENCE [LARGE SCALE GENOMIC DNA]</scope>
    <source>
        <strain evidence="9">CGMCC 4.7427</strain>
    </source>
</reference>
<feature type="transmembrane region" description="Helical" evidence="6">
    <location>
        <begin position="414"/>
        <end position="433"/>
    </location>
</feature>
<evidence type="ECO:0000313" key="9">
    <source>
        <dbReference type="Proteomes" id="UP001595878"/>
    </source>
</evidence>
<comment type="caution">
    <text evidence="8">The sequence shown here is derived from an EMBL/GenBank/DDBJ whole genome shotgun (WGS) entry which is preliminary data.</text>
</comment>
<dbReference type="InterPro" id="IPR050545">
    <property type="entry name" value="Mycobact_MmpL"/>
</dbReference>
<feature type="transmembrane region" description="Helical" evidence="6">
    <location>
        <begin position="671"/>
        <end position="691"/>
    </location>
</feature>
<feature type="transmembrane region" description="Helical" evidence="6">
    <location>
        <begin position="255"/>
        <end position="275"/>
    </location>
</feature>
<keyword evidence="5 6" id="KW-0472">Membrane</keyword>
<feature type="transmembrane region" description="Helical" evidence="6">
    <location>
        <begin position="357"/>
        <end position="380"/>
    </location>
</feature>
<feature type="transmembrane region" description="Helical" evidence="6">
    <location>
        <begin position="742"/>
        <end position="763"/>
    </location>
</feature>
<evidence type="ECO:0000259" key="7">
    <source>
        <dbReference type="PROSITE" id="PS50156"/>
    </source>
</evidence>
<evidence type="ECO:0000256" key="6">
    <source>
        <dbReference type="SAM" id="Phobius"/>
    </source>
</evidence>
<sequence>MAKFLSKGFWESVASIILRNRPLIIILVLAFTVFLGFQWRHMRFTYTEANLLPDDHEVNLEYQNFKDKFGEEGNLIVLGIQDERLFTPEILTAWNELSARIAQADAVALSLSLKDLKILDKQEEPQRFDLVPFMTDSTLTAESAASYRKLLFDDLPFYENLIYNKETGTVRSAVYLKKDLINTPARRDFVVNDLIPAIADFEAAHDIKVRTSGMPYIRTLNAQNIIDEIGIFVGAALLVTSFIFFFFFRSYRATFISMVTVIIGVMWAFGFLGLLGYEITVLTAIIPPLIIVIGIPNCIFLINKYQQEYKNHGNQVKALQRVITKVGNATLMTNITTASGFGTFILTESSLLSEFGVVASINIIAIFLLCLLIIPILYSYMSPPKEKHLKHLGKNWIEGFVDWMERMVRNRRTTIYASSVLLLALSIIGIYQISISGSLIEDMPKKAGFYKDIKFFEEEFDGIMPLEILIDTKKKQGVMKLSTLKRMEELSTTIEEQPELSAPISIVNLVKYAKQAYFNGNPKYYQLPTSNERNFILPYAKSFDNDENLMGAYVDSTGQYARITTFMKDVGTDKMERAEENIQLKIDKLFPEERYEVTMTGTALVFQKGTDYLVMNLVISLSLAILLIALFMAWMFKSLRMIIVSLIPNLLPLLVTAGMMGFIGIPIKPSTILVFSIAFGISVDDTIHFLAKYRQELKANKWKIKKSVYASLRETGVSMFYTSIVLFFGFSVFMISSFGGTVALGGLVSATLLFAMLANLLLLPSLLLSLESEIANKDVFKEPALQIVDREGDEDPAGTKTKDKQ</sequence>
<gene>
    <name evidence="8" type="ORF">ACFO5T_11700</name>
</gene>
<dbReference type="PROSITE" id="PS50156">
    <property type="entry name" value="SSD"/>
    <property type="match status" value="2"/>
</dbReference>
<dbReference type="PANTHER" id="PTHR33406:SF12">
    <property type="entry name" value="BLR2997 PROTEIN"/>
    <property type="match status" value="1"/>
</dbReference>
<feature type="domain" description="SSD" evidence="7">
    <location>
        <begin position="643"/>
        <end position="769"/>
    </location>
</feature>
<feature type="transmembrane region" description="Helical" evidence="6">
    <location>
        <begin position="641"/>
        <end position="665"/>
    </location>
</feature>
<keyword evidence="3 6" id="KW-0812">Transmembrane</keyword>
<feature type="transmembrane region" description="Helical" evidence="6">
    <location>
        <begin position="322"/>
        <end position="345"/>
    </location>
</feature>
<accession>A0ABV9LC54</accession>
<feature type="domain" description="SSD" evidence="7">
    <location>
        <begin position="255"/>
        <end position="380"/>
    </location>
</feature>
<comment type="subcellular location">
    <subcellularLocation>
        <location evidence="1">Cell membrane</location>
        <topology evidence="1">Multi-pass membrane protein</topology>
    </subcellularLocation>
</comment>
<feature type="transmembrane region" description="Helical" evidence="6">
    <location>
        <begin position="712"/>
        <end position="736"/>
    </location>
</feature>
<keyword evidence="4 6" id="KW-1133">Transmembrane helix</keyword>
<dbReference type="Proteomes" id="UP001595878">
    <property type="component" value="Unassembled WGS sequence"/>
</dbReference>
<dbReference type="EMBL" id="JBHSHB010000023">
    <property type="protein sequence ID" value="MFC4691097.1"/>
    <property type="molecule type" value="Genomic_DNA"/>
</dbReference>
<feature type="transmembrane region" description="Helical" evidence="6">
    <location>
        <begin position="612"/>
        <end position="634"/>
    </location>
</feature>
<organism evidence="8 9">
    <name type="scientific">Dokdonia genika</name>
    <dbReference type="NCBI Taxonomy" id="308113"/>
    <lineage>
        <taxon>Bacteria</taxon>
        <taxon>Pseudomonadati</taxon>
        <taxon>Bacteroidota</taxon>
        <taxon>Flavobacteriia</taxon>
        <taxon>Flavobacteriales</taxon>
        <taxon>Flavobacteriaceae</taxon>
        <taxon>Dokdonia</taxon>
    </lineage>
</organism>
<dbReference type="Gene3D" id="1.20.1640.10">
    <property type="entry name" value="Multidrug efflux transporter AcrB transmembrane domain"/>
    <property type="match status" value="2"/>
</dbReference>
<evidence type="ECO:0000256" key="5">
    <source>
        <dbReference type="ARBA" id="ARBA00023136"/>
    </source>
</evidence>
<feature type="transmembrane region" description="Helical" evidence="6">
    <location>
        <begin position="21"/>
        <end position="39"/>
    </location>
</feature>
<name>A0ABV9LC54_9FLAO</name>
<dbReference type="InterPro" id="IPR004869">
    <property type="entry name" value="MMPL_dom"/>
</dbReference>
<feature type="transmembrane region" description="Helical" evidence="6">
    <location>
        <begin position="229"/>
        <end position="248"/>
    </location>
</feature>
<proteinExistence type="predicted"/>
<protein>
    <submittedName>
        <fullName evidence="8">RND family transporter</fullName>
    </submittedName>
</protein>
<evidence type="ECO:0000256" key="2">
    <source>
        <dbReference type="ARBA" id="ARBA00022475"/>
    </source>
</evidence>
<keyword evidence="9" id="KW-1185">Reference proteome</keyword>
<feature type="transmembrane region" description="Helical" evidence="6">
    <location>
        <begin position="281"/>
        <end position="302"/>
    </location>
</feature>